<dbReference type="AlphaFoldDB" id="A0A0N7MLL7"/>
<dbReference type="Pfam" id="PF12273">
    <property type="entry name" value="RCR"/>
    <property type="match status" value="1"/>
</dbReference>
<sequence length="171" mass="19023">MPVLYSKRIYYNDTTDTSAWVWARWLLFIIFLVVVVLYVFILNTRRRRSGRDPIRGTAWLAPPPSYGISQNHYNQPTDQNPVPIYTENANVNDAGYFDQQGKFHPTGAPVAAGGVPQPEPAVTRDDRHSLTTSSSSSIEYQRPQVPPPTETDYQRPPGPPPSAAKPGASKA</sequence>
<dbReference type="GO" id="GO:0016192">
    <property type="term" value="P:vesicle-mediated transport"/>
    <property type="evidence" value="ECO:0007669"/>
    <property type="project" value="TreeGrafter"/>
</dbReference>
<dbReference type="Proteomes" id="UP000236544">
    <property type="component" value="Unassembled WGS sequence"/>
</dbReference>
<dbReference type="OrthoDB" id="4035853at2759"/>
<feature type="region of interest" description="Disordered" evidence="1">
    <location>
        <begin position="95"/>
        <end position="171"/>
    </location>
</feature>
<name>A0A0N7MLL7_9SACH</name>
<evidence type="ECO:0000313" key="3">
    <source>
        <dbReference type="EMBL" id="CUS22639.1"/>
    </source>
</evidence>
<evidence type="ECO:0000256" key="1">
    <source>
        <dbReference type="SAM" id="MobiDB-lite"/>
    </source>
</evidence>
<organism evidence="3 4">
    <name type="scientific">Lachancea quebecensis</name>
    <dbReference type="NCBI Taxonomy" id="1654605"/>
    <lineage>
        <taxon>Eukaryota</taxon>
        <taxon>Fungi</taxon>
        <taxon>Dikarya</taxon>
        <taxon>Ascomycota</taxon>
        <taxon>Saccharomycotina</taxon>
        <taxon>Saccharomycetes</taxon>
        <taxon>Saccharomycetales</taxon>
        <taxon>Saccharomycetaceae</taxon>
        <taxon>Lachancea</taxon>
    </lineage>
</organism>
<accession>A0A0N7MLL7</accession>
<feature type="transmembrane region" description="Helical" evidence="2">
    <location>
        <begin position="20"/>
        <end position="41"/>
    </location>
</feature>
<keyword evidence="4" id="KW-1185">Reference proteome</keyword>
<evidence type="ECO:0000313" key="4">
    <source>
        <dbReference type="Proteomes" id="UP000236544"/>
    </source>
</evidence>
<keyword evidence="2" id="KW-0812">Transmembrane</keyword>
<protein>
    <submittedName>
        <fullName evidence="3">LAQU0S06e02586g1_1</fullName>
    </submittedName>
</protein>
<gene>
    <name evidence="3" type="ORF">LAQU0_S06e02586g</name>
</gene>
<dbReference type="PANTHER" id="PTHR28187:SF1">
    <property type="entry name" value="PROTEIN RCR1-RELATED"/>
    <property type="match status" value="1"/>
</dbReference>
<proteinExistence type="predicted"/>
<dbReference type="EMBL" id="LN890530">
    <property type="protein sequence ID" value="CUS22639.1"/>
    <property type="molecule type" value="Genomic_DNA"/>
</dbReference>
<reference evidence="4" key="1">
    <citation type="submission" date="2015-10" db="EMBL/GenBank/DDBJ databases">
        <authorList>
            <person name="Devillers H."/>
        </authorList>
    </citation>
    <scope>NUCLEOTIDE SEQUENCE [LARGE SCALE GENOMIC DNA]</scope>
</reference>
<keyword evidence="2" id="KW-1133">Transmembrane helix</keyword>
<dbReference type="InterPro" id="IPR020999">
    <property type="entry name" value="Chitin_synth_reg_RCR"/>
</dbReference>
<keyword evidence="2" id="KW-0472">Membrane</keyword>
<dbReference type="PANTHER" id="PTHR28187">
    <property type="entry name" value="PROTEIN RCR1-RELATED"/>
    <property type="match status" value="1"/>
</dbReference>
<evidence type="ECO:0000256" key="2">
    <source>
        <dbReference type="SAM" id="Phobius"/>
    </source>
</evidence>